<feature type="compositionally biased region" description="Polar residues" evidence="4">
    <location>
        <begin position="207"/>
        <end position="222"/>
    </location>
</feature>
<dbReference type="Pfam" id="PF04968">
    <property type="entry name" value="CHORD"/>
    <property type="match status" value="2"/>
</dbReference>
<dbReference type="PROSITE" id="PS51401">
    <property type="entry name" value="CHORD"/>
    <property type="match status" value="2"/>
</dbReference>
<dbReference type="GO" id="GO:0046872">
    <property type="term" value="F:metal ion binding"/>
    <property type="evidence" value="ECO:0007669"/>
    <property type="project" value="UniProtKB-KW"/>
</dbReference>
<dbReference type="InterPro" id="IPR008978">
    <property type="entry name" value="HSP20-like_chaperone"/>
</dbReference>
<protein>
    <recommendedName>
        <fullName evidence="9">HSP20-like chaperone</fullName>
    </recommendedName>
</protein>
<dbReference type="CDD" id="cd06466">
    <property type="entry name" value="p23_CS_SGT1_like"/>
    <property type="match status" value="1"/>
</dbReference>
<keyword evidence="1" id="KW-0479">Metal-binding</keyword>
<organism evidence="7 8">
    <name type="scientific">Dimargaris cristalligena</name>
    <dbReference type="NCBI Taxonomy" id="215637"/>
    <lineage>
        <taxon>Eukaryota</taxon>
        <taxon>Fungi</taxon>
        <taxon>Fungi incertae sedis</taxon>
        <taxon>Zoopagomycota</taxon>
        <taxon>Kickxellomycotina</taxon>
        <taxon>Dimargaritomycetes</taxon>
        <taxon>Dimargaritales</taxon>
        <taxon>Dimargaritaceae</taxon>
        <taxon>Dimargaris</taxon>
    </lineage>
</organism>
<evidence type="ECO:0000256" key="4">
    <source>
        <dbReference type="SAM" id="MobiDB-lite"/>
    </source>
</evidence>
<feature type="compositionally biased region" description="Polar residues" evidence="4">
    <location>
        <begin position="71"/>
        <end position="80"/>
    </location>
</feature>
<feature type="domain" description="CHORD" evidence="6">
    <location>
        <begin position="137"/>
        <end position="203"/>
    </location>
</feature>
<dbReference type="PROSITE" id="PS51203">
    <property type="entry name" value="CS"/>
    <property type="match status" value="1"/>
</dbReference>
<dbReference type="InterPro" id="IPR007051">
    <property type="entry name" value="CHORD_dom"/>
</dbReference>
<dbReference type="SUPFAM" id="SSF49764">
    <property type="entry name" value="HSP20-like chaperones"/>
    <property type="match status" value="1"/>
</dbReference>
<evidence type="ECO:0008006" key="9">
    <source>
        <dbReference type="Google" id="ProtNLM"/>
    </source>
</evidence>
<feature type="region of interest" description="Disordered" evidence="4">
    <location>
        <begin position="71"/>
        <end position="125"/>
    </location>
</feature>
<dbReference type="Proteomes" id="UP000268162">
    <property type="component" value="Unassembled WGS sequence"/>
</dbReference>
<feature type="domain" description="CS" evidence="5">
    <location>
        <begin position="230"/>
        <end position="319"/>
    </location>
</feature>
<keyword evidence="8" id="KW-1185">Reference proteome</keyword>
<keyword evidence="2" id="KW-0677">Repeat</keyword>
<dbReference type="EMBL" id="ML002229">
    <property type="protein sequence ID" value="RKP40024.1"/>
    <property type="molecule type" value="Genomic_DNA"/>
</dbReference>
<proteinExistence type="predicted"/>
<dbReference type="InterPro" id="IPR007052">
    <property type="entry name" value="CS_dom"/>
</dbReference>
<feature type="domain" description="CHORD" evidence="6">
    <location>
        <begin position="4"/>
        <end position="64"/>
    </location>
</feature>
<dbReference type="Gene3D" id="2.60.40.790">
    <property type="match status" value="1"/>
</dbReference>
<evidence type="ECO:0000259" key="5">
    <source>
        <dbReference type="PROSITE" id="PS51203"/>
    </source>
</evidence>
<gene>
    <name evidence="7" type="ORF">BJ085DRAFT_13361</name>
</gene>
<evidence type="ECO:0000256" key="2">
    <source>
        <dbReference type="ARBA" id="ARBA00022737"/>
    </source>
</evidence>
<dbReference type="AlphaFoldDB" id="A0A4Q0A1U2"/>
<evidence type="ECO:0000259" key="6">
    <source>
        <dbReference type="PROSITE" id="PS51401"/>
    </source>
</evidence>
<evidence type="ECO:0000313" key="8">
    <source>
        <dbReference type="Proteomes" id="UP000268162"/>
    </source>
</evidence>
<dbReference type="STRING" id="215637.A0A4Q0A1U2"/>
<dbReference type="Pfam" id="PF04969">
    <property type="entry name" value="CS"/>
    <property type="match status" value="1"/>
</dbReference>
<dbReference type="PANTHER" id="PTHR46983:SF3">
    <property type="entry name" value="CHPADIPLOID STATE MAINTENANCE PROTEIN CHPA"/>
    <property type="match status" value="1"/>
</dbReference>
<evidence type="ECO:0000256" key="3">
    <source>
        <dbReference type="ARBA" id="ARBA00022833"/>
    </source>
</evidence>
<accession>A0A4Q0A1U2</accession>
<evidence type="ECO:0000256" key="1">
    <source>
        <dbReference type="ARBA" id="ARBA00022723"/>
    </source>
</evidence>
<feature type="compositionally biased region" description="Low complexity" evidence="4">
    <location>
        <begin position="96"/>
        <end position="110"/>
    </location>
</feature>
<dbReference type="Gene3D" id="4.10.1130.20">
    <property type="match status" value="2"/>
</dbReference>
<evidence type="ECO:0000313" key="7">
    <source>
        <dbReference type="EMBL" id="RKP40024.1"/>
    </source>
</evidence>
<name>A0A4Q0A1U2_9FUNG</name>
<dbReference type="InterPro" id="IPR039790">
    <property type="entry name" value="CHRD1"/>
</dbReference>
<dbReference type="PANTHER" id="PTHR46983">
    <property type="entry name" value="CYSTEINE AND HISTIDINE-RICH DOMAIN-CONTAINING PROTEIN 1"/>
    <property type="match status" value="1"/>
</dbReference>
<sequence>MPKCTQRGCLQPEFDSASNGPTACQFHPGKPVFHEGLKGWSCCSKRVVDFDDFMTLPGCTRGYHSEAQAETVQFGDTTTPVDDADLQRGGGGGGAAAAAAPSTDNNNNNNSYPQQPTTTAEEEQDPVDAIITSGTPCRHRGCNYQFESDAQSRDYPSSPAAHCHYHPGAPIFHEGSKGWSCCKRRVLEFDEFIKIAGCREGPHRFTAETTTASPDPTSTNNGQGEGEGTPVDCRRDWYQTPTQVIVSIFAKNVVRERSSIKFNTQSIDIHLVLPRDQVYRTTLLLAFPIHPDQSTFEFLSTKVELTLQKTNGISWGSLEPSANLTSWTTFGQGDSPLNVANGNRLN</sequence>
<feature type="region of interest" description="Disordered" evidence="4">
    <location>
        <begin position="205"/>
        <end position="229"/>
    </location>
</feature>
<keyword evidence="3" id="KW-0862">Zinc</keyword>
<reference evidence="8" key="1">
    <citation type="journal article" date="2018" name="Nat. Microbiol.">
        <title>Leveraging single-cell genomics to expand the fungal tree of life.</title>
        <authorList>
            <person name="Ahrendt S.R."/>
            <person name="Quandt C.A."/>
            <person name="Ciobanu D."/>
            <person name="Clum A."/>
            <person name="Salamov A."/>
            <person name="Andreopoulos B."/>
            <person name="Cheng J.F."/>
            <person name="Woyke T."/>
            <person name="Pelin A."/>
            <person name="Henrissat B."/>
            <person name="Reynolds N.K."/>
            <person name="Benny G.L."/>
            <person name="Smith M.E."/>
            <person name="James T.Y."/>
            <person name="Grigoriev I.V."/>
        </authorList>
    </citation>
    <scope>NUCLEOTIDE SEQUENCE [LARGE SCALE GENOMIC DNA]</scope>
    <source>
        <strain evidence="8">RSA 468</strain>
    </source>
</reference>